<dbReference type="InterPro" id="IPR036855">
    <property type="entry name" value="Znf_CCCH_sf"/>
</dbReference>
<dbReference type="PROSITE" id="PS50103">
    <property type="entry name" value="ZF_C3H1"/>
    <property type="match status" value="1"/>
</dbReference>
<dbReference type="Pfam" id="PF24766">
    <property type="entry name" value="DUF7699"/>
    <property type="match status" value="1"/>
</dbReference>
<feature type="region of interest" description="Disordered" evidence="5">
    <location>
        <begin position="1"/>
        <end position="77"/>
    </location>
</feature>
<dbReference type="Gene3D" id="4.10.1000.10">
    <property type="entry name" value="Zinc finger, CCCH-type"/>
    <property type="match status" value="1"/>
</dbReference>
<keyword evidence="9" id="KW-1185">Reference proteome</keyword>
<feature type="compositionally biased region" description="Acidic residues" evidence="5">
    <location>
        <begin position="14"/>
        <end position="50"/>
    </location>
</feature>
<evidence type="ECO:0000259" key="7">
    <source>
        <dbReference type="PROSITE" id="PS50800"/>
    </source>
</evidence>
<dbReference type="SUPFAM" id="SSF68906">
    <property type="entry name" value="SAP domain"/>
    <property type="match status" value="1"/>
</dbReference>
<dbReference type="InterPro" id="IPR000571">
    <property type="entry name" value="Znf_CCCH"/>
</dbReference>
<keyword evidence="1 4" id="KW-0479">Metal-binding</keyword>
<sequence length="620" mass="70759">MPISHGFSRKKVEEEDFSEMEDYCSEDLDSDNSEYDPTYDDADTDDDDELDKAQSKLSKLSIKRNPNSRDHTKLEVDDGEVSDMEEISAPILTGQVEKLKVEQCKVYLRKHGLRLTGKKDILIQRIKEHVKILNGEGEKKYPPSSFVLNCKGVCDACMGDIVMFEQTVYEGYNIASRSACGPPCGKRIVAGRIAKESYGAAKQQHTFTVGSLFKLQRWEDEAERQRVLNEKHRRGSIARSNRDARIQEKEAKKMIKGRRGFLKKCQSSRQQKNMKHEPEHIAQQQQIVQEPNPKFRAEFKENFYHQPPPSHKSDIPAYTTQSSYPLCIGHPTNQLGKPAGSSHGSHRGYLENCFNGNAIYPDKFLQTQQEPRGPLLGEYKENLFPKPCLSGYTNMASCGQGNSTLSDGPQPLIDSNWCQRSCQQKNIQHEPEHIAQQQQIVQGSNPKFRAEFKEKFYHQPPPKHKSDIPAYTAQSSYPFCIGHSTNQLGKPAVSSHGSHRGYLENCFNGNAMSSDKFLLTQWDPRGQLFREYKENLFPKSYSSGYRNMATDGQGNLTLSDRPQSLIDTNWGLSYERNHQRPSNPQQNLCRNYPQGRCHYGNQCKFLHELDRTNANSCKKW</sequence>
<dbReference type="InterPro" id="IPR003034">
    <property type="entry name" value="SAP_dom"/>
</dbReference>
<evidence type="ECO:0000313" key="8">
    <source>
        <dbReference type="EMBL" id="KAJ8441147.1"/>
    </source>
</evidence>
<protein>
    <submittedName>
        <fullName evidence="8">Uncharacterized protein</fullName>
    </submittedName>
</protein>
<feature type="zinc finger region" description="C3H1-type" evidence="4">
    <location>
        <begin position="583"/>
        <end position="610"/>
    </location>
</feature>
<dbReference type="SUPFAM" id="SSF90229">
    <property type="entry name" value="CCCH zinc finger"/>
    <property type="match status" value="1"/>
</dbReference>
<evidence type="ECO:0000313" key="9">
    <source>
        <dbReference type="Proteomes" id="UP001153076"/>
    </source>
</evidence>
<dbReference type="InterPro" id="IPR041367">
    <property type="entry name" value="Znf-CCCH_4"/>
</dbReference>
<evidence type="ECO:0000256" key="4">
    <source>
        <dbReference type="PROSITE-ProRule" id="PRU00723"/>
    </source>
</evidence>
<dbReference type="Proteomes" id="UP001153076">
    <property type="component" value="Unassembled WGS sequence"/>
</dbReference>
<dbReference type="PROSITE" id="PS50800">
    <property type="entry name" value="SAP"/>
    <property type="match status" value="1"/>
</dbReference>
<evidence type="ECO:0000259" key="6">
    <source>
        <dbReference type="PROSITE" id="PS50103"/>
    </source>
</evidence>
<gene>
    <name evidence="8" type="ORF">Cgig2_006976</name>
</gene>
<dbReference type="Pfam" id="PF02037">
    <property type="entry name" value="SAP"/>
    <property type="match status" value="1"/>
</dbReference>
<dbReference type="SMART" id="SM00513">
    <property type="entry name" value="SAP"/>
    <property type="match status" value="1"/>
</dbReference>
<dbReference type="InterPro" id="IPR056116">
    <property type="entry name" value="DUF7699"/>
</dbReference>
<organism evidence="8 9">
    <name type="scientific">Carnegiea gigantea</name>
    <dbReference type="NCBI Taxonomy" id="171969"/>
    <lineage>
        <taxon>Eukaryota</taxon>
        <taxon>Viridiplantae</taxon>
        <taxon>Streptophyta</taxon>
        <taxon>Embryophyta</taxon>
        <taxon>Tracheophyta</taxon>
        <taxon>Spermatophyta</taxon>
        <taxon>Magnoliopsida</taxon>
        <taxon>eudicotyledons</taxon>
        <taxon>Gunneridae</taxon>
        <taxon>Pentapetalae</taxon>
        <taxon>Caryophyllales</taxon>
        <taxon>Cactineae</taxon>
        <taxon>Cactaceae</taxon>
        <taxon>Cactoideae</taxon>
        <taxon>Echinocereeae</taxon>
        <taxon>Carnegiea</taxon>
    </lineage>
</organism>
<evidence type="ECO:0000256" key="1">
    <source>
        <dbReference type="ARBA" id="ARBA00022723"/>
    </source>
</evidence>
<feature type="domain" description="C3H1-type" evidence="6">
    <location>
        <begin position="583"/>
        <end position="610"/>
    </location>
</feature>
<evidence type="ECO:0000256" key="3">
    <source>
        <dbReference type="ARBA" id="ARBA00022833"/>
    </source>
</evidence>
<dbReference type="SMART" id="SM00356">
    <property type="entry name" value="ZnF_C3H1"/>
    <property type="match status" value="1"/>
</dbReference>
<dbReference type="EMBL" id="JAKOGI010000175">
    <property type="protein sequence ID" value="KAJ8441147.1"/>
    <property type="molecule type" value="Genomic_DNA"/>
</dbReference>
<evidence type="ECO:0000256" key="5">
    <source>
        <dbReference type="SAM" id="MobiDB-lite"/>
    </source>
</evidence>
<dbReference type="Gene3D" id="1.10.720.30">
    <property type="entry name" value="SAP domain"/>
    <property type="match status" value="1"/>
</dbReference>
<accession>A0A9Q1QGC4</accession>
<dbReference type="AlphaFoldDB" id="A0A9Q1QGC4"/>
<dbReference type="InterPro" id="IPR036361">
    <property type="entry name" value="SAP_dom_sf"/>
</dbReference>
<dbReference type="Pfam" id="PF18044">
    <property type="entry name" value="zf-CCCH_4"/>
    <property type="match status" value="1"/>
</dbReference>
<reference evidence="8" key="1">
    <citation type="submission" date="2022-04" db="EMBL/GenBank/DDBJ databases">
        <title>Carnegiea gigantea Genome sequencing and assembly v2.</title>
        <authorList>
            <person name="Copetti D."/>
            <person name="Sanderson M.J."/>
            <person name="Burquez A."/>
            <person name="Wojciechowski M.F."/>
        </authorList>
    </citation>
    <scope>NUCLEOTIDE SEQUENCE</scope>
    <source>
        <strain evidence="8">SGP5-SGP5p</strain>
        <tissue evidence="8">Aerial part</tissue>
    </source>
</reference>
<dbReference type="GO" id="GO:0008270">
    <property type="term" value="F:zinc ion binding"/>
    <property type="evidence" value="ECO:0007669"/>
    <property type="project" value="UniProtKB-KW"/>
</dbReference>
<feature type="compositionally biased region" description="Basic and acidic residues" evidence="5">
    <location>
        <begin position="67"/>
        <end position="76"/>
    </location>
</feature>
<keyword evidence="2 4" id="KW-0863">Zinc-finger</keyword>
<dbReference type="PANTHER" id="PTHR35323">
    <property type="entry name" value="SAP DOMAIN-CONTAINING PROTEIN"/>
    <property type="match status" value="1"/>
</dbReference>
<dbReference type="PANTHER" id="PTHR35323:SF5">
    <property type="entry name" value="ZINC FINGER CCCH DOMAIN-CONTAINING PROTEIN 62"/>
    <property type="match status" value="1"/>
</dbReference>
<name>A0A9Q1QGC4_9CARY</name>
<proteinExistence type="predicted"/>
<keyword evidence="3 4" id="KW-0862">Zinc</keyword>
<feature type="domain" description="SAP" evidence="7">
    <location>
        <begin position="96"/>
        <end position="130"/>
    </location>
</feature>
<dbReference type="OrthoDB" id="690722at2759"/>
<comment type="caution">
    <text evidence="8">The sequence shown here is derived from an EMBL/GenBank/DDBJ whole genome shotgun (WGS) entry which is preliminary data.</text>
</comment>
<evidence type="ECO:0000256" key="2">
    <source>
        <dbReference type="ARBA" id="ARBA00022771"/>
    </source>
</evidence>